<evidence type="ECO:0000313" key="3">
    <source>
        <dbReference type="Proteomes" id="UP000174965"/>
    </source>
</evidence>
<dbReference type="EMBL" id="JN227533">
    <property type="protein sequence ID" value="AEQ32111.1"/>
    <property type="molecule type" value="Genomic_DNA"/>
</dbReference>
<gene>
    <name evidence="2" type="ORF">cy34</name>
</gene>
<accession>G8H137</accession>
<feature type="compositionally biased region" description="Low complexity" evidence="1">
    <location>
        <begin position="9"/>
        <end position="28"/>
    </location>
</feature>
<reference evidence="2 3" key="1">
    <citation type="journal article" date="2011" name="J. Virol.">
        <title>Genomic sequencing and characterization of cynomolgus macaque cytomegalovirus.</title>
        <authorList>
            <person name="Marsh A.K."/>
            <person name="Willer D.O."/>
            <person name="Ambagala A.P."/>
            <person name="Dzamba M."/>
            <person name="Chan J.K."/>
            <person name="Pilon R."/>
            <person name="Fournier J."/>
            <person name="Sandstrom P."/>
            <person name="Brudno M."/>
            <person name="Macdonald K.S."/>
        </authorList>
    </citation>
    <scope>NUCLEOTIDE SEQUENCE [LARGE SCALE GENOMIC DNA]</scope>
    <source>
        <strain evidence="2 3">Ottawa</strain>
    </source>
</reference>
<sequence length="87" mass="9173">MNTSYAGISSPLPSSVLSSPDGRSSPSSVMGILDTPESSPWVPSGFPTFVPVIPSLSCVVYLSKDKTSLVHEKPCLYSATSIRITVQ</sequence>
<evidence type="ECO:0000256" key="1">
    <source>
        <dbReference type="SAM" id="MobiDB-lite"/>
    </source>
</evidence>
<organism evidence="2 3">
    <name type="scientific">macacine betaherpesvirus 8</name>
    <dbReference type="NCBI Taxonomy" id="2560567"/>
    <lineage>
        <taxon>Viruses</taxon>
        <taxon>Duplodnaviria</taxon>
        <taxon>Heunggongvirae</taxon>
        <taxon>Peploviricota</taxon>
        <taxon>Herviviricetes</taxon>
        <taxon>Herpesvirales</taxon>
        <taxon>Orthoherpesviridae</taxon>
        <taxon>Betaherpesvirinae</taxon>
        <taxon>Cytomegalovirus</taxon>
        <taxon>Cytomegalovirus macacinebeta8</taxon>
    </lineage>
</organism>
<protein>
    <submittedName>
        <fullName evidence="2">Uncharacterized protein</fullName>
    </submittedName>
</protein>
<name>G8H137_9BETA</name>
<evidence type="ECO:0000313" key="2">
    <source>
        <dbReference type="EMBL" id="AEQ32111.1"/>
    </source>
</evidence>
<dbReference type="Proteomes" id="UP000174965">
    <property type="component" value="Segment"/>
</dbReference>
<proteinExistence type="predicted"/>
<keyword evidence="3" id="KW-1185">Reference proteome</keyword>
<feature type="region of interest" description="Disordered" evidence="1">
    <location>
        <begin position="1"/>
        <end position="30"/>
    </location>
</feature>